<feature type="transmembrane region" description="Helical" evidence="1">
    <location>
        <begin position="97"/>
        <end position="120"/>
    </location>
</feature>
<evidence type="ECO:0000313" key="3">
    <source>
        <dbReference type="Proteomes" id="UP001231518"/>
    </source>
</evidence>
<protein>
    <submittedName>
        <fullName evidence="2">Uncharacterized protein</fullName>
    </submittedName>
</protein>
<keyword evidence="1" id="KW-0812">Transmembrane</keyword>
<dbReference type="InterPro" id="IPR036259">
    <property type="entry name" value="MFS_trans_sf"/>
</dbReference>
<sequence>MLVSSGGWTCYFIMGMSFGASTVFIPQIRKEANSFDAVSESTASWIPAIMVYSGLPWVFILPALMKHIGRKYTFTFVFISNLISFVVFYLSTSVNHIIISEIINGINTGSHFTVCEVILCKMEDYELEKRAERKNKWEKRIYFFRQMMISSGGWTCYFIMGMSFGASTVFIPQIRKEANSFDAVSESTASWIPAIMVYSGLPWTFILPIFMKYIGRKYTFMFVTISNLISFVVFYLSVTVNQIIISQLLISSGAWSCFFMLGLCTGTPTVLVPQLRREANSTDAVSPEMASWLPAVFSYAGMPWVILLPLLIAVVGRKITHSIVCISSFIGFIIFYNSKDVYIILVSEIFQGAVTASYLTISLAIITEYTSSKYRGLFLTIKSATFFWGVLAANPPHMHGPASNRNYWRTHAIDSTPQFMALLSTGLGHGLAVLDVA</sequence>
<dbReference type="EMBL" id="JARGEI010000022">
    <property type="protein sequence ID" value="KAJ8711503.1"/>
    <property type="molecule type" value="Genomic_DNA"/>
</dbReference>
<dbReference type="AlphaFoldDB" id="A0AAD7YDN5"/>
<keyword evidence="1" id="KW-1133">Transmembrane helix</keyword>
<dbReference type="SUPFAM" id="SSF103473">
    <property type="entry name" value="MFS general substrate transporter"/>
    <property type="match status" value="2"/>
</dbReference>
<dbReference type="Proteomes" id="UP001231518">
    <property type="component" value="Chromosome 21"/>
</dbReference>
<gene>
    <name evidence="2" type="ORF">PYW07_008745</name>
</gene>
<keyword evidence="3" id="KW-1185">Reference proteome</keyword>
<accession>A0AAD7YDN5</accession>
<dbReference type="Gene3D" id="1.20.1250.20">
    <property type="entry name" value="MFS general substrate transporter like domains"/>
    <property type="match status" value="3"/>
</dbReference>
<keyword evidence="1" id="KW-0472">Membrane</keyword>
<dbReference type="PANTHER" id="PTHR48021:SF1">
    <property type="entry name" value="GH07001P-RELATED"/>
    <property type="match status" value="1"/>
</dbReference>
<feature type="transmembrane region" description="Helical" evidence="1">
    <location>
        <begin position="45"/>
        <end position="65"/>
    </location>
</feature>
<dbReference type="InterPro" id="IPR050549">
    <property type="entry name" value="MFS_Trehalose_Transporter"/>
</dbReference>
<feature type="transmembrane region" description="Helical" evidence="1">
    <location>
        <begin position="319"/>
        <end position="336"/>
    </location>
</feature>
<dbReference type="GO" id="GO:0016020">
    <property type="term" value="C:membrane"/>
    <property type="evidence" value="ECO:0007669"/>
    <property type="project" value="TreeGrafter"/>
</dbReference>
<reference evidence="2" key="1">
    <citation type="submission" date="2023-03" db="EMBL/GenBank/DDBJ databases">
        <title>Chromosome-level genomes of two armyworms, Mythimna separata and Mythimna loreyi, provide insights into the biosynthesis and reception of sex pheromones.</title>
        <authorList>
            <person name="Zhao H."/>
        </authorList>
    </citation>
    <scope>NUCLEOTIDE SEQUENCE</scope>
    <source>
        <strain evidence="2">BeijingLab</strain>
        <tissue evidence="2">Pupa</tissue>
    </source>
</reference>
<feature type="transmembrane region" description="Helical" evidence="1">
    <location>
        <begin position="292"/>
        <end position="313"/>
    </location>
</feature>
<feature type="transmembrane region" description="Helical" evidence="1">
    <location>
        <begin position="218"/>
        <end position="238"/>
    </location>
</feature>
<dbReference type="InterPro" id="IPR011701">
    <property type="entry name" value="MFS"/>
</dbReference>
<feature type="transmembrane region" description="Helical" evidence="1">
    <location>
        <begin position="72"/>
        <end position="91"/>
    </location>
</feature>
<feature type="transmembrane region" description="Helical" evidence="1">
    <location>
        <begin position="244"/>
        <end position="271"/>
    </location>
</feature>
<evidence type="ECO:0000256" key="1">
    <source>
        <dbReference type="SAM" id="Phobius"/>
    </source>
</evidence>
<comment type="caution">
    <text evidence="2">The sequence shown here is derived from an EMBL/GenBank/DDBJ whole genome shotgun (WGS) entry which is preliminary data.</text>
</comment>
<dbReference type="GO" id="GO:0022857">
    <property type="term" value="F:transmembrane transporter activity"/>
    <property type="evidence" value="ECO:0007669"/>
    <property type="project" value="InterPro"/>
</dbReference>
<name>A0AAD7YDN5_MYTSE</name>
<organism evidence="2 3">
    <name type="scientific">Mythimna separata</name>
    <name type="common">Oriental armyworm</name>
    <name type="synonym">Pseudaletia separata</name>
    <dbReference type="NCBI Taxonomy" id="271217"/>
    <lineage>
        <taxon>Eukaryota</taxon>
        <taxon>Metazoa</taxon>
        <taxon>Ecdysozoa</taxon>
        <taxon>Arthropoda</taxon>
        <taxon>Hexapoda</taxon>
        <taxon>Insecta</taxon>
        <taxon>Pterygota</taxon>
        <taxon>Neoptera</taxon>
        <taxon>Endopterygota</taxon>
        <taxon>Lepidoptera</taxon>
        <taxon>Glossata</taxon>
        <taxon>Ditrysia</taxon>
        <taxon>Noctuoidea</taxon>
        <taxon>Noctuidae</taxon>
        <taxon>Noctuinae</taxon>
        <taxon>Hadenini</taxon>
        <taxon>Mythimna</taxon>
    </lineage>
</organism>
<proteinExistence type="predicted"/>
<feature type="transmembrane region" description="Helical" evidence="1">
    <location>
        <begin position="191"/>
        <end position="211"/>
    </location>
</feature>
<feature type="transmembrane region" description="Helical" evidence="1">
    <location>
        <begin position="141"/>
        <end position="171"/>
    </location>
</feature>
<dbReference type="Pfam" id="PF07690">
    <property type="entry name" value="MFS_1"/>
    <property type="match status" value="1"/>
</dbReference>
<dbReference type="PANTHER" id="PTHR48021">
    <property type="match status" value="1"/>
</dbReference>
<feature type="transmembrane region" description="Helical" evidence="1">
    <location>
        <begin position="7"/>
        <end position="25"/>
    </location>
</feature>
<evidence type="ECO:0000313" key="2">
    <source>
        <dbReference type="EMBL" id="KAJ8711503.1"/>
    </source>
</evidence>
<feature type="transmembrane region" description="Helical" evidence="1">
    <location>
        <begin position="343"/>
        <end position="365"/>
    </location>
</feature>